<dbReference type="OrthoDB" id="3826782at2"/>
<feature type="transmembrane region" description="Helical" evidence="1">
    <location>
        <begin position="52"/>
        <end position="67"/>
    </location>
</feature>
<organism evidence="3">
    <name type="scientific">Candidatus Enterococcus mansonii</name>
    <dbReference type="NCBI Taxonomy" id="1834181"/>
    <lineage>
        <taxon>Bacteria</taxon>
        <taxon>Bacillati</taxon>
        <taxon>Bacillota</taxon>
        <taxon>Bacilli</taxon>
        <taxon>Lactobacillales</taxon>
        <taxon>Enterococcaceae</taxon>
        <taxon>Enterococcus</taxon>
    </lineage>
</organism>
<comment type="caution">
    <text evidence="3">The sequence shown here is derived from an EMBL/GenBank/DDBJ whole genome shotgun (WGS) entry which is preliminary data.</text>
</comment>
<dbReference type="AlphaFoldDB" id="A0A2C9XFH5"/>
<feature type="transmembrane region" description="Helical" evidence="1">
    <location>
        <begin position="29"/>
        <end position="46"/>
    </location>
</feature>
<dbReference type="EMBL" id="NGLE01000010">
    <property type="protein sequence ID" value="OTO01572.1"/>
    <property type="molecule type" value="Genomic_DNA"/>
</dbReference>
<reference evidence="2 4" key="2">
    <citation type="submission" date="2018-07" db="EMBL/GenBank/DDBJ databases">
        <title>The Genome Sequence of Enterococcus sp. DIV0659b.</title>
        <authorList>
            <consortium name="The Broad Institute Genomics Platform"/>
            <consortium name="The Broad Institute Genomic Center for Infectious Diseases"/>
            <person name="Earl A."/>
            <person name="Manson A."/>
            <person name="Schwartman J."/>
            <person name="Gilmore M."/>
            <person name="Abouelleil A."/>
            <person name="Cao P."/>
            <person name="Chapman S."/>
            <person name="Cusick C."/>
            <person name="Shea T."/>
            <person name="Young S."/>
            <person name="Neafsey D."/>
            <person name="Nusbaum C."/>
            <person name="Birren B."/>
        </authorList>
    </citation>
    <scope>NUCLEOTIDE SEQUENCE [LARGE SCALE GENOMIC DNA]</scope>
    <source>
        <strain evidence="2 4">4G2_DIV0659</strain>
    </source>
</reference>
<protein>
    <submittedName>
        <fullName evidence="3">Uncharacterized protein</fullName>
    </submittedName>
</protein>
<keyword evidence="1" id="KW-0472">Membrane</keyword>
<dbReference type="EMBL" id="NGLE02000002">
    <property type="protein sequence ID" value="MEI5995631.1"/>
    <property type="molecule type" value="Genomic_DNA"/>
</dbReference>
<evidence type="ECO:0000313" key="2">
    <source>
        <dbReference type="EMBL" id="MEI5995631.1"/>
    </source>
</evidence>
<accession>A0A2C9XFH5</accession>
<gene>
    <name evidence="3" type="ORF">A5880_003191</name>
    <name evidence="2" type="ORF">A5880_003222</name>
</gene>
<dbReference type="RefSeq" id="WP_086332026.1">
    <property type="nucleotide sequence ID" value="NZ_NGLE02000002.1"/>
</dbReference>
<keyword evidence="1" id="KW-1133">Transmembrane helix</keyword>
<sequence>MFKLYVMESFVLANLPDFVNVKNWGQEQGEALLILAMIGFAIYLAFKREWGAMIGMVFLVALMINIIKKPDETIIQWVQGIIDKLMGTGAGGGSA</sequence>
<keyword evidence="1" id="KW-0812">Transmembrane</keyword>
<proteinExistence type="predicted"/>
<reference evidence="3" key="1">
    <citation type="submission" date="2017-05" db="EMBL/GenBank/DDBJ databases">
        <title>The Genome Sequence of Enterococcus sp. 4G2_DIV0659.</title>
        <authorList>
            <consortium name="The Broad Institute Genomics Platform"/>
            <consortium name="The Broad Institute Genomic Center for Infectious Diseases"/>
            <person name="Earl A."/>
            <person name="Manson A."/>
            <person name="Schwartman J."/>
            <person name="Gilmore M."/>
            <person name="Abouelleil A."/>
            <person name="Cao P."/>
            <person name="Chapman S."/>
            <person name="Cusick C."/>
            <person name="Shea T."/>
            <person name="Young S."/>
            <person name="Neafsey D."/>
            <person name="Nusbaum C."/>
            <person name="Birren B."/>
        </authorList>
    </citation>
    <scope>NUCLEOTIDE SEQUENCE [LARGE SCALE GENOMIC DNA]</scope>
    <source>
        <strain evidence="3">4G2_DIV0659</strain>
    </source>
</reference>
<evidence type="ECO:0000256" key="1">
    <source>
        <dbReference type="SAM" id="Phobius"/>
    </source>
</evidence>
<keyword evidence="4" id="KW-1185">Reference proteome</keyword>
<dbReference type="Proteomes" id="UP000195139">
    <property type="component" value="Unassembled WGS sequence"/>
</dbReference>
<dbReference type="STRING" id="1834181.A5880_003191"/>
<evidence type="ECO:0000313" key="4">
    <source>
        <dbReference type="Proteomes" id="UP000195139"/>
    </source>
</evidence>
<evidence type="ECO:0000313" key="3">
    <source>
        <dbReference type="EMBL" id="OTO01572.1"/>
    </source>
</evidence>
<name>A0A2C9XFH5_9ENTE</name>